<evidence type="ECO:0000313" key="2">
    <source>
        <dbReference type="Proteomes" id="UP001359559"/>
    </source>
</evidence>
<dbReference type="Proteomes" id="UP001359559">
    <property type="component" value="Unassembled WGS sequence"/>
</dbReference>
<dbReference type="EMBL" id="JAYKXN010000003">
    <property type="protein sequence ID" value="KAK7300022.1"/>
    <property type="molecule type" value="Genomic_DNA"/>
</dbReference>
<reference evidence="1 2" key="1">
    <citation type="submission" date="2024-01" db="EMBL/GenBank/DDBJ databases">
        <title>The genomes of 5 underutilized Papilionoideae crops provide insights into root nodulation and disease resistance.</title>
        <authorList>
            <person name="Yuan L."/>
        </authorList>
    </citation>
    <scope>NUCLEOTIDE SEQUENCE [LARGE SCALE GENOMIC DNA]</scope>
    <source>
        <strain evidence="1">LY-2023</strain>
        <tissue evidence="1">Leaf</tissue>
    </source>
</reference>
<sequence>MGQRLTTWPLIGVELRHCLLHHTQVQYPNPSIKAHGHLQEGTRDIRDFRPYHVTAHSVVPGGNYSALNDTNRHWNLILKAAKLLKDNDGNVRRAFDAYYAAVGDGSRMNQALDRSSQQEALDFGCRTFTFDDSDKQITSTVNFWDEPPVKDPQIDMISLRTGLNGYKIRFLGVPTQFEADTYFTPSICVEARPYTKLIAEQCDKVGVPTYLTQAYLTKEEFQINAAIITTPAEHAQTLLPKVRTEAGNTFRMWAGRVEHLEGANMREHEAKFRGGYPAPKLKCLTYAHAEELAEELDKAESIPYSVLDCVSYTSMVLDDLVRDLMVGVAYKPPEELYAVVSPLYGQLCMDEVEQHALDTYPATLQGIDDKKGDIVIDEYKATLDTYPSAEFAEKYAKAMGYKDFRAAYDDKGKSVGYYLSDYIIAAEAKLNFEDSSAKNPKRQRVCRSIIFTLC</sequence>
<accession>A0AAN9JLC4</accession>
<organism evidence="1 2">
    <name type="scientific">Clitoria ternatea</name>
    <name type="common">Butterfly pea</name>
    <dbReference type="NCBI Taxonomy" id="43366"/>
    <lineage>
        <taxon>Eukaryota</taxon>
        <taxon>Viridiplantae</taxon>
        <taxon>Streptophyta</taxon>
        <taxon>Embryophyta</taxon>
        <taxon>Tracheophyta</taxon>
        <taxon>Spermatophyta</taxon>
        <taxon>Magnoliopsida</taxon>
        <taxon>eudicotyledons</taxon>
        <taxon>Gunneridae</taxon>
        <taxon>Pentapetalae</taxon>
        <taxon>rosids</taxon>
        <taxon>fabids</taxon>
        <taxon>Fabales</taxon>
        <taxon>Fabaceae</taxon>
        <taxon>Papilionoideae</taxon>
        <taxon>50 kb inversion clade</taxon>
        <taxon>NPAAA clade</taxon>
        <taxon>indigoferoid/millettioid clade</taxon>
        <taxon>Phaseoleae</taxon>
        <taxon>Clitoria</taxon>
    </lineage>
</organism>
<comment type="caution">
    <text evidence="1">The sequence shown here is derived from an EMBL/GenBank/DDBJ whole genome shotgun (WGS) entry which is preliminary data.</text>
</comment>
<name>A0AAN9JLC4_CLITE</name>
<dbReference type="AlphaFoldDB" id="A0AAN9JLC4"/>
<keyword evidence="2" id="KW-1185">Reference proteome</keyword>
<evidence type="ECO:0000313" key="1">
    <source>
        <dbReference type="EMBL" id="KAK7300022.1"/>
    </source>
</evidence>
<protein>
    <submittedName>
        <fullName evidence="1">Uncharacterized protein</fullName>
    </submittedName>
</protein>
<proteinExistence type="predicted"/>
<gene>
    <name evidence="1" type="ORF">RJT34_10853</name>
</gene>